<dbReference type="EMBL" id="JARHUD010000002">
    <property type="protein sequence ID" value="MDF2095035.1"/>
    <property type="molecule type" value="Genomic_DNA"/>
</dbReference>
<reference evidence="2 3" key="1">
    <citation type="submission" date="2023-03" db="EMBL/GenBank/DDBJ databases">
        <title>Fodinicurvata sp. CAU 1616 isolated from sea sendiment.</title>
        <authorList>
            <person name="Kim W."/>
        </authorList>
    </citation>
    <scope>NUCLEOTIDE SEQUENCE [LARGE SCALE GENOMIC DNA]</scope>
    <source>
        <strain evidence="2 3">CAU 1616</strain>
    </source>
</reference>
<gene>
    <name evidence="2" type="ORF">P2G67_03495</name>
</gene>
<protein>
    <recommendedName>
        <fullName evidence="4">ABC-type transport auxiliary lipoprotein component domain-containing protein</fullName>
    </recommendedName>
</protein>
<sequence length="300" mass="31976">MKSPLLASLVLIALTLTACGPVPRPFHQDDKVSIDLRAPSTRSPLRVSAPEGDAPGNPRRFALHFAENLLERGIAAEPDWFSLSGAPPLEIRRMTGTASVGAANDGNERVELAWRLLSPDGRETPLAPTQLLLPAGAWESGDEDSLADAAEISAASVARALGAMPGLERSSDAAPNQRLVLLPIEGAPGDGAESLERAILRALGERDVPLAALPEEQDLLLWCEVAVSEPRGPWQYVEIRWRLERAADFSEIGTVTQENRVPMNSLVGPWRDAAVHIAEAAADGITDLLLQAGLSAPDQP</sequence>
<accession>A0ABT5YJR5</accession>
<keyword evidence="3" id="KW-1185">Reference proteome</keyword>
<feature type="chain" id="PRO_5045764703" description="ABC-type transport auxiliary lipoprotein component domain-containing protein" evidence="1">
    <location>
        <begin position="19"/>
        <end position="300"/>
    </location>
</feature>
<dbReference type="Proteomes" id="UP001215503">
    <property type="component" value="Unassembled WGS sequence"/>
</dbReference>
<evidence type="ECO:0000256" key="1">
    <source>
        <dbReference type="SAM" id="SignalP"/>
    </source>
</evidence>
<evidence type="ECO:0000313" key="3">
    <source>
        <dbReference type="Proteomes" id="UP001215503"/>
    </source>
</evidence>
<name>A0ABT5YJR5_9PROT</name>
<feature type="signal peptide" evidence="1">
    <location>
        <begin position="1"/>
        <end position="18"/>
    </location>
</feature>
<evidence type="ECO:0008006" key="4">
    <source>
        <dbReference type="Google" id="ProtNLM"/>
    </source>
</evidence>
<dbReference type="RefSeq" id="WP_275820067.1">
    <property type="nucleotide sequence ID" value="NZ_JARHUD010000002.1"/>
</dbReference>
<organism evidence="2 3">
    <name type="scientific">Aquibaculum arenosum</name>
    <dbReference type="NCBI Taxonomy" id="3032591"/>
    <lineage>
        <taxon>Bacteria</taxon>
        <taxon>Pseudomonadati</taxon>
        <taxon>Pseudomonadota</taxon>
        <taxon>Alphaproteobacteria</taxon>
        <taxon>Rhodospirillales</taxon>
        <taxon>Rhodovibrionaceae</taxon>
        <taxon>Aquibaculum</taxon>
    </lineage>
</organism>
<proteinExistence type="predicted"/>
<keyword evidence="1" id="KW-0732">Signal</keyword>
<evidence type="ECO:0000313" key="2">
    <source>
        <dbReference type="EMBL" id="MDF2095035.1"/>
    </source>
</evidence>
<dbReference type="PROSITE" id="PS51257">
    <property type="entry name" value="PROKAR_LIPOPROTEIN"/>
    <property type="match status" value="1"/>
</dbReference>
<comment type="caution">
    <text evidence="2">The sequence shown here is derived from an EMBL/GenBank/DDBJ whole genome shotgun (WGS) entry which is preliminary data.</text>
</comment>